<evidence type="ECO:0000313" key="2">
    <source>
        <dbReference type="EMBL" id="BAO44397.1"/>
    </source>
</evidence>
<dbReference type="GO" id="GO:0006935">
    <property type="term" value="P:chemotaxis"/>
    <property type="evidence" value="ECO:0007669"/>
    <property type="project" value="InterPro"/>
</dbReference>
<feature type="domain" description="CheW-like" evidence="1">
    <location>
        <begin position="75"/>
        <end position="223"/>
    </location>
</feature>
<keyword evidence="3" id="KW-1185">Reference proteome</keyword>
<protein>
    <submittedName>
        <fullName evidence="2">Purine-binding chemotaxis protein CheW</fullName>
    </submittedName>
</protein>
<dbReference type="KEGG" id="tbn:TBH_C1476"/>
<dbReference type="PROSITE" id="PS50851">
    <property type="entry name" value="CHEW"/>
    <property type="match status" value="1"/>
</dbReference>
<dbReference type="SUPFAM" id="SSF50341">
    <property type="entry name" value="CheW-like"/>
    <property type="match status" value="1"/>
</dbReference>
<sequence length="229" mass="25948">MPVEPGQPGCWNSIGVWRRDQAPCPRLAEYAHCRNCPAFSGMARKVLQQPPQNSELSGLQVASTAEQQANVVADGLPLFIFRLGDDLVALPSNLVQKITVMSTIFPFPNRQASCLRGMVNLDGRLKIVVSLGTLLHIRQGRKNWDTDRQTRYERLVLIQKYRDDWVFPVSEVVGRYVFDKKLIEKNAEQSSISTMEHVDSVVDWHQDKVLLLSFSSLNERIQQQISGDE</sequence>
<gene>
    <name evidence="2" type="ORF">TBH_C1476</name>
</gene>
<evidence type="ECO:0000313" key="3">
    <source>
        <dbReference type="Proteomes" id="UP000031631"/>
    </source>
</evidence>
<reference evidence="2 3" key="1">
    <citation type="journal article" date="2014" name="PLoS ONE">
        <title>Physiological and genomic features of a novel sulfur-oxidizing gammaproteobacterium belonging to a previously uncultivated symbiotic lineage isolated from a hydrothermal vent.</title>
        <authorList>
            <person name="Nunoura T."/>
            <person name="Takaki Y."/>
            <person name="Kazama H."/>
            <person name="Kakuta J."/>
            <person name="Shimamura S."/>
            <person name="Makita H."/>
            <person name="Hirai M."/>
            <person name="Miyazaki M."/>
            <person name="Takai K."/>
        </authorList>
    </citation>
    <scope>NUCLEOTIDE SEQUENCE [LARGE SCALE GENOMIC DNA]</scope>
    <source>
        <strain evidence="2 3">Hiromi1</strain>
    </source>
</reference>
<dbReference type="EMBL" id="AP012273">
    <property type="protein sequence ID" value="BAO44397.1"/>
    <property type="molecule type" value="Genomic_DNA"/>
</dbReference>
<dbReference type="InterPro" id="IPR002545">
    <property type="entry name" value="CheW-lke_dom"/>
</dbReference>
<accession>A0A7U6GIU6</accession>
<dbReference type="InterPro" id="IPR036061">
    <property type="entry name" value="CheW-like_dom_sf"/>
</dbReference>
<organism evidence="2 3">
    <name type="scientific">Thiolapillus brandeum</name>
    <dbReference type="NCBI Taxonomy" id="1076588"/>
    <lineage>
        <taxon>Bacteria</taxon>
        <taxon>Pseudomonadati</taxon>
        <taxon>Pseudomonadota</taxon>
        <taxon>Gammaproteobacteria</taxon>
        <taxon>Chromatiales</taxon>
        <taxon>Sedimenticolaceae</taxon>
        <taxon>Thiolapillus</taxon>
    </lineage>
</organism>
<dbReference type="Gene3D" id="2.40.50.180">
    <property type="entry name" value="CheA-289, Domain 4"/>
    <property type="match status" value="1"/>
</dbReference>
<dbReference type="Gene3D" id="2.30.30.40">
    <property type="entry name" value="SH3 Domains"/>
    <property type="match status" value="1"/>
</dbReference>
<name>A0A7U6GIU6_9GAMM</name>
<dbReference type="Proteomes" id="UP000031631">
    <property type="component" value="Chromosome"/>
</dbReference>
<dbReference type="AlphaFoldDB" id="A0A7U6GIU6"/>
<proteinExistence type="predicted"/>
<evidence type="ECO:0000259" key="1">
    <source>
        <dbReference type="PROSITE" id="PS50851"/>
    </source>
</evidence>
<dbReference type="Pfam" id="PF01584">
    <property type="entry name" value="CheW"/>
    <property type="match status" value="1"/>
</dbReference>
<dbReference type="GO" id="GO:0007165">
    <property type="term" value="P:signal transduction"/>
    <property type="evidence" value="ECO:0007669"/>
    <property type="project" value="InterPro"/>
</dbReference>